<dbReference type="AlphaFoldDB" id="A0A3S0N5A5"/>
<gene>
    <name evidence="1" type="ORF">EJ377_02630</name>
</gene>
<comment type="caution">
    <text evidence="1">The sequence shown here is derived from an EMBL/GenBank/DDBJ whole genome shotgun (WGS) entry which is preliminary data.</text>
</comment>
<accession>A0A3S0N5A5</accession>
<sequence length="91" mass="10431">MFKKDSVFVINYNSLVGYFEEMKDLPYQINITKTRISMPPLLWIINRKIKYRPSLGKGLPSTGRLSGFVLRSGYNMAENRPYGSTGIILQP</sequence>
<evidence type="ECO:0000313" key="2">
    <source>
        <dbReference type="Proteomes" id="UP000276953"/>
    </source>
</evidence>
<dbReference type="EMBL" id="RYFC01000001">
    <property type="protein sequence ID" value="RTZ49479.1"/>
    <property type="molecule type" value="Genomic_DNA"/>
</dbReference>
<name>A0A3S0N5A5_9FLAO</name>
<proteinExistence type="predicted"/>
<dbReference type="Proteomes" id="UP000276953">
    <property type="component" value="Unassembled WGS sequence"/>
</dbReference>
<reference evidence="1 2" key="1">
    <citation type="submission" date="2018-12" db="EMBL/GenBank/DDBJ databases">
        <title>Draft Genome Sequence of Chryseobacterium arthrosphaerae strain ED882-96 Isolated from the Blood of a Patient with Liver Cirrhosis in Taiwan.</title>
        <authorList>
            <person name="Lin J.-N."/>
            <person name="Lai C.-H."/>
            <person name="Yang C.-H."/>
            <person name="Huang Y.-H."/>
        </authorList>
    </citation>
    <scope>NUCLEOTIDE SEQUENCE [LARGE SCALE GENOMIC DNA]</scope>
    <source>
        <strain evidence="1 2">ED882-96</strain>
    </source>
</reference>
<organism evidence="1 2">
    <name type="scientific">Chryseobacterium arthrosphaerae</name>
    <dbReference type="NCBI Taxonomy" id="651561"/>
    <lineage>
        <taxon>Bacteria</taxon>
        <taxon>Pseudomonadati</taxon>
        <taxon>Bacteroidota</taxon>
        <taxon>Flavobacteriia</taxon>
        <taxon>Flavobacteriales</taxon>
        <taxon>Weeksellaceae</taxon>
        <taxon>Chryseobacterium group</taxon>
        <taxon>Chryseobacterium</taxon>
    </lineage>
</organism>
<protein>
    <submittedName>
        <fullName evidence="1">Uncharacterized protein</fullName>
    </submittedName>
</protein>
<evidence type="ECO:0000313" key="1">
    <source>
        <dbReference type="EMBL" id="RTZ49479.1"/>
    </source>
</evidence>